<gene>
    <name evidence="1" type="ORF">BDY19DRAFT_906881</name>
</gene>
<comment type="caution">
    <text evidence="1">The sequence shown here is derived from an EMBL/GenBank/DDBJ whole genome shotgun (WGS) entry which is preliminary data.</text>
</comment>
<keyword evidence="2" id="KW-1185">Reference proteome</keyword>
<accession>A0ACB8U2E1</accession>
<dbReference type="EMBL" id="MU274914">
    <property type="protein sequence ID" value="KAI0088403.1"/>
    <property type="molecule type" value="Genomic_DNA"/>
</dbReference>
<sequence length="167" mass="18682">MAGDQPFKLPKLYVSLIRRFLIRCKDHGVRPGCETPRDEAGFNNKSEHTRRVNKVSAIQGKGPMVCPHDRDCRHCLCSLFEQEFVDVTMSTFTATSAGPSPEFPVHDCDHNKELNKEASSPASDGGRALFVYKNYPGDGPPKYEKSPASEHANLPRLLHKPPEEHVK</sequence>
<dbReference type="Proteomes" id="UP001055072">
    <property type="component" value="Unassembled WGS sequence"/>
</dbReference>
<evidence type="ECO:0000313" key="1">
    <source>
        <dbReference type="EMBL" id="KAI0088403.1"/>
    </source>
</evidence>
<evidence type="ECO:0000313" key="2">
    <source>
        <dbReference type="Proteomes" id="UP001055072"/>
    </source>
</evidence>
<name>A0ACB8U2E1_9APHY</name>
<protein>
    <submittedName>
        <fullName evidence="1">Uncharacterized protein</fullName>
    </submittedName>
</protein>
<proteinExistence type="predicted"/>
<reference evidence="1" key="1">
    <citation type="journal article" date="2021" name="Environ. Microbiol.">
        <title>Gene family expansions and transcriptome signatures uncover fungal adaptations to wood decay.</title>
        <authorList>
            <person name="Hage H."/>
            <person name="Miyauchi S."/>
            <person name="Viragh M."/>
            <person name="Drula E."/>
            <person name="Min B."/>
            <person name="Chaduli D."/>
            <person name="Navarro D."/>
            <person name="Favel A."/>
            <person name="Norest M."/>
            <person name="Lesage-Meessen L."/>
            <person name="Balint B."/>
            <person name="Merenyi Z."/>
            <person name="de Eugenio L."/>
            <person name="Morin E."/>
            <person name="Martinez A.T."/>
            <person name="Baldrian P."/>
            <person name="Stursova M."/>
            <person name="Martinez M.J."/>
            <person name="Novotny C."/>
            <person name="Magnuson J.K."/>
            <person name="Spatafora J.W."/>
            <person name="Maurice S."/>
            <person name="Pangilinan J."/>
            <person name="Andreopoulos W."/>
            <person name="LaButti K."/>
            <person name="Hundley H."/>
            <person name="Na H."/>
            <person name="Kuo A."/>
            <person name="Barry K."/>
            <person name="Lipzen A."/>
            <person name="Henrissat B."/>
            <person name="Riley R."/>
            <person name="Ahrendt S."/>
            <person name="Nagy L.G."/>
            <person name="Grigoriev I.V."/>
            <person name="Martin F."/>
            <person name="Rosso M.N."/>
        </authorList>
    </citation>
    <scope>NUCLEOTIDE SEQUENCE</scope>
    <source>
        <strain evidence="1">CBS 384.51</strain>
    </source>
</reference>
<organism evidence="1 2">
    <name type="scientific">Irpex rosettiformis</name>
    <dbReference type="NCBI Taxonomy" id="378272"/>
    <lineage>
        <taxon>Eukaryota</taxon>
        <taxon>Fungi</taxon>
        <taxon>Dikarya</taxon>
        <taxon>Basidiomycota</taxon>
        <taxon>Agaricomycotina</taxon>
        <taxon>Agaricomycetes</taxon>
        <taxon>Polyporales</taxon>
        <taxon>Irpicaceae</taxon>
        <taxon>Irpex</taxon>
    </lineage>
</organism>